<dbReference type="EMBL" id="CP003282">
    <property type="protein sequence ID" value="AFG37867.1"/>
    <property type="molecule type" value="Genomic_DNA"/>
</dbReference>
<reference evidence="2" key="1">
    <citation type="journal article" date="2013" name="Stand. Genomic Sci.">
        <title>Complete genome sequence of the halophilic bacterium Spirochaeta africana type strain (Z-7692(T)) from the alkaline Lake Magadi in the East African Rift.</title>
        <authorList>
            <person name="Liolos K."/>
            <person name="Abt B."/>
            <person name="Scheuner C."/>
            <person name="Teshima H."/>
            <person name="Held B."/>
            <person name="Lapidus A."/>
            <person name="Nolan M."/>
            <person name="Lucas S."/>
            <person name="Deshpande S."/>
            <person name="Cheng J.F."/>
            <person name="Tapia R."/>
            <person name="Goodwin L.A."/>
            <person name="Pitluck S."/>
            <person name="Pagani I."/>
            <person name="Ivanova N."/>
            <person name="Mavromatis K."/>
            <person name="Mikhailova N."/>
            <person name="Huntemann M."/>
            <person name="Pati A."/>
            <person name="Chen A."/>
            <person name="Palaniappan K."/>
            <person name="Land M."/>
            <person name="Rohde M."/>
            <person name="Tindall B.J."/>
            <person name="Detter J.C."/>
            <person name="Goker M."/>
            <person name="Bristow J."/>
            <person name="Eisen J.A."/>
            <person name="Markowitz V."/>
            <person name="Hugenholtz P."/>
            <person name="Woyke T."/>
            <person name="Klenk H.P."/>
            <person name="Kyrpides N.C."/>
        </authorList>
    </citation>
    <scope>NUCLEOTIDE SEQUENCE</scope>
    <source>
        <strain evidence="2">ATCC 700263 / DSM 8902 / Z-7692</strain>
    </source>
</reference>
<evidence type="ECO:0000313" key="2">
    <source>
        <dbReference type="Proteomes" id="UP000007383"/>
    </source>
</evidence>
<dbReference type="STRING" id="889378.Spiaf_1810"/>
<organism evidence="1 2">
    <name type="scientific">Spirochaeta africana (strain ATCC 700263 / DSM 8902 / Z-7692)</name>
    <dbReference type="NCBI Taxonomy" id="889378"/>
    <lineage>
        <taxon>Bacteria</taxon>
        <taxon>Pseudomonadati</taxon>
        <taxon>Spirochaetota</taxon>
        <taxon>Spirochaetia</taxon>
        <taxon>Spirochaetales</taxon>
        <taxon>Spirochaetaceae</taxon>
        <taxon>Spirochaeta</taxon>
    </lineage>
</organism>
<proteinExistence type="predicted"/>
<dbReference type="RefSeq" id="WP_014455850.1">
    <property type="nucleotide sequence ID" value="NC_017098.1"/>
</dbReference>
<dbReference type="KEGG" id="sfc:Spiaf_1810"/>
<keyword evidence="2" id="KW-1185">Reference proteome</keyword>
<name>H9UK24_SPIAZ</name>
<protein>
    <submittedName>
        <fullName evidence="1">Uncharacterized protein</fullName>
    </submittedName>
</protein>
<sequence length="154" mass="17491">MKMTPEFTKAQANMQPGVITSTGFLGDDRRNLADIIEADRETMTKLGIEFEIAAARMRHLMEEGRKGLGEPVTVDGTWLVRTDEARGFLASPFEDGIFRKVNVEVWAPGETEDSGNKIIYTELSLHLFERYHFMQGKGSPFRLEPDDLRDVLRL</sequence>
<dbReference type="Proteomes" id="UP000007383">
    <property type="component" value="Chromosome"/>
</dbReference>
<dbReference type="HOGENOM" id="CLU_1703140_0_0_12"/>
<evidence type="ECO:0000313" key="1">
    <source>
        <dbReference type="EMBL" id="AFG37867.1"/>
    </source>
</evidence>
<accession>H9UK24</accession>
<dbReference type="OrthoDB" id="279123at2"/>
<dbReference type="AlphaFoldDB" id="H9UK24"/>
<dbReference type="PATRIC" id="fig|889378.3.peg.1799"/>
<gene>
    <name evidence="1" type="ordered locus">Spiaf_1810</name>
</gene>
<dbReference type="eggNOG" id="ENOG5031XAC">
    <property type="taxonomic scope" value="Bacteria"/>
</dbReference>